<feature type="non-terminal residue" evidence="1">
    <location>
        <position position="1"/>
    </location>
</feature>
<gene>
    <name evidence="1" type="ORF">CPB84DRAFT_1629132</name>
</gene>
<accession>A0A9P5TG50</accession>
<dbReference type="AlphaFoldDB" id="A0A9P5TG50"/>
<proteinExistence type="predicted"/>
<dbReference type="OrthoDB" id="538336at2759"/>
<evidence type="ECO:0000313" key="1">
    <source>
        <dbReference type="EMBL" id="KAF8873593.1"/>
    </source>
</evidence>
<keyword evidence="2" id="KW-1185">Reference proteome</keyword>
<sequence>PAWYALNKSLDTATQIHKEVEAARKMLPWVDVLLEMLEVKPYVIAPIISDDKWNCYVDSFDTYGEA</sequence>
<comment type="caution">
    <text evidence="1">The sequence shown here is derived from an EMBL/GenBank/DDBJ whole genome shotgun (WGS) entry which is preliminary data.</text>
</comment>
<name>A0A9P5TG50_GYMJU</name>
<dbReference type="EMBL" id="JADNYJ010000233">
    <property type="protein sequence ID" value="KAF8873593.1"/>
    <property type="molecule type" value="Genomic_DNA"/>
</dbReference>
<reference evidence="1" key="1">
    <citation type="submission" date="2020-11" db="EMBL/GenBank/DDBJ databases">
        <authorList>
            <consortium name="DOE Joint Genome Institute"/>
            <person name="Ahrendt S."/>
            <person name="Riley R."/>
            <person name="Andreopoulos W."/>
            <person name="LaButti K."/>
            <person name="Pangilinan J."/>
            <person name="Ruiz-duenas F.J."/>
            <person name="Barrasa J.M."/>
            <person name="Sanchez-Garcia M."/>
            <person name="Camarero S."/>
            <person name="Miyauchi S."/>
            <person name="Serrano A."/>
            <person name="Linde D."/>
            <person name="Babiker R."/>
            <person name="Drula E."/>
            <person name="Ayuso-Fernandez I."/>
            <person name="Pacheco R."/>
            <person name="Padilla G."/>
            <person name="Ferreira P."/>
            <person name="Barriuso J."/>
            <person name="Kellner H."/>
            <person name="Castanera R."/>
            <person name="Alfaro M."/>
            <person name="Ramirez L."/>
            <person name="Pisabarro A.G."/>
            <person name="Kuo A."/>
            <person name="Tritt A."/>
            <person name="Lipzen A."/>
            <person name="He G."/>
            <person name="Yan M."/>
            <person name="Ng V."/>
            <person name="Cullen D."/>
            <person name="Martin F."/>
            <person name="Rosso M.-N."/>
            <person name="Henrissat B."/>
            <person name="Hibbett D."/>
            <person name="Martinez A.T."/>
            <person name="Grigoriev I.V."/>
        </authorList>
    </citation>
    <scope>NUCLEOTIDE SEQUENCE</scope>
    <source>
        <strain evidence="1">AH 44721</strain>
    </source>
</reference>
<feature type="non-terminal residue" evidence="1">
    <location>
        <position position="66"/>
    </location>
</feature>
<evidence type="ECO:0000313" key="2">
    <source>
        <dbReference type="Proteomes" id="UP000724874"/>
    </source>
</evidence>
<protein>
    <submittedName>
        <fullName evidence="1">Uncharacterized protein</fullName>
    </submittedName>
</protein>
<organism evidence="1 2">
    <name type="scientific">Gymnopilus junonius</name>
    <name type="common">Spectacular rustgill mushroom</name>
    <name type="synonym">Gymnopilus spectabilis subsp. junonius</name>
    <dbReference type="NCBI Taxonomy" id="109634"/>
    <lineage>
        <taxon>Eukaryota</taxon>
        <taxon>Fungi</taxon>
        <taxon>Dikarya</taxon>
        <taxon>Basidiomycota</taxon>
        <taxon>Agaricomycotina</taxon>
        <taxon>Agaricomycetes</taxon>
        <taxon>Agaricomycetidae</taxon>
        <taxon>Agaricales</taxon>
        <taxon>Agaricineae</taxon>
        <taxon>Hymenogastraceae</taxon>
        <taxon>Gymnopilus</taxon>
    </lineage>
</organism>
<dbReference type="Proteomes" id="UP000724874">
    <property type="component" value="Unassembled WGS sequence"/>
</dbReference>